<evidence type="ECO:0000259" key="2">
    <source>
        <dbReference type="Pfam" id="PF02771"/>
    </source>
</evidence>
<dbReference type="EMBL" id="BARS01023390">
    <property type="protein sequence ID" value="GAG10981.1"/>
    <property type="molecule type" value="Genomic_DNA"/>
</dbReference>
<evidence type="ECO:0000256" key="1">
    <source>
        <dbReference type="ARBA" id="ARBA00023002"/>
    </source>
</evidence>
<protein>
    <recommendedName>
        <fullName evidence="2">Acyl-CoA dehydrogenase/oxidase N-terminal domain-containing protein</fullName>
    </recommendedName>
</protein>
<dbReference type="AlphaFoldDB" id="X0WE86"/>
<reference evidence="3" key="1">
    <citation type="journal article" date="2014" name="Front. Microbiol.">
        <title>High frequency of phylogenetically diverse reductive dehalogenase-homologous genes in deep subseafloor sedimentary metagenomes.</title>
        <authorList>
            <person name="Kawai M."/>
            <person name="Futagami T."/>
            <person name="Toyoda A."/>
            <person name="Takaki Y."/>
            <person name="Nishi S."/>
            <person name="Hori S."/>
            <person name="Arai W."/>
            <person name="Tsubouchi T."/>
            <person name="Morono Y."/>
            <person name="Uchiyama I."/>
            <person name="Ito T."/>
            <person name="Fujiyama A."/>
            <person name="Inagaki F."/>
            <person name="Takami H."/>
        </authorList>
    </citation>
    <scope>NUCLEOTIDE SEQUENCE</scope>
    <source>
        <strain evidence="3">Expedition CK06-06</strain>
    </source>
</reference>
<keyword evidence="1" id="KW-0560">Oxidoreductase</keyword>
<evidence type="ECO:0000313" key="3">
    <source>
        <dbReference type="EMBL" id="GAG10981.1"/>
    </source>
</evidence>
<dbReference type="PANTHER" id="PTHR43292:SF3">
    <property type="entry name" value="ACYL-COA DEHYDROGENASE FADE29"/>
    <property type="match status" value="1"/>
</dbReference>
<dbReference type="InterPro" id="IPR052161">
    <property type="entry name" value="Mycobact_Acyl-CoA_DH"/>
</dbReference>
<dbReference type="PANTHER" id="PTHR43292">
    <property type="entry name" value="ACYL-COA DEHYDROGENASE"/>
    <property type="match status" value="1"/>
</dbReference>
<gene>
    <name evidence="3" type="ORF">S01H1_37240</name>
</gene>
<feature type="non-terminal residue" evidence="3">
    <location>
        <position position="97"/>
    </location>
</feature>
<sequence>MDFLFGEKEEQFRKEIREFVKENLPTGQPGSSLLTEEHADETWEFSMSIAKKLSDKGWLTLSWPKEYGGMGASIAERLVFGEEAGYWGIPGIGMGVS</sequence>
<dbReference type="Gene3D" id="1.10.540.10">
    <property type="entry name" value="Acyl-CoA dehydrogenase/oxidase, N-terminal domain"/>
    <property type="match status" value="1"/>
</dbReference>
<dbReference type="Pfam" id="PF02771">
    <property type="entry name" value="Acyl-CoA_dh_N"/>
    <property type="match status" value="1"/>
</dbReference>
<accession>X0WE86</accession>
<name>X0WE86_9ZZZZ</name>
<dbReference type="InterPro" id="IPR013786">
    <property type="entry name" value="AcylCoA_DH/ox_N"/>
</dbReference>
<proteinExistence type="predicted"/>
<dbReference type="GO" id="GO:0005886">
    <property type="term" value="C:plasma membrane"/>
    <property type="evidence" value="ECO:0007669"/>
    <property type="project" value="TreeGrafter"/>
</dbReference>
<dbReference type="GO" id="GO:0050660">
    <property type="term" value="F:flavin adenine dinucleotide binding"/>
    <property type="evidence" value="ECO:0007669"/>
    <property type="project" value="InterPro"/>
</dbReference>
<comment type="caution">
    <text evidence="3">The sequence shown here is derived from an EMBL/GenBank/DDBJ whole genome shotgun (WGS) entry which is preliminary data.</text>
</comment>
<organism evidence="3">
    <name type="scientific">marine sediment metagenome</name>
    <dbReference type="NCBI Taxonomy" id="412755"/>
    <lineage>
        <taxon>unclassified sequences</taxon>
        <taxon>metagenomes</taxon>
        <taxon>ecological metagenomes</taxon>
    </lineage>
</organism>
<dbReference type="SUPFAM" id="SSF56645">
    <property type="entry name" value="Acyl-CoA dehydrogenase NM domain-like"/>
    <property type="match status" value="1"/>
</dbReference>
<feature type="domain" description="Acyl-CoA dehydrogenase/oxidase N-terminal" evidence="2">
    <location>
        <begin position="7"/>
        <end position="90"/>
    </location>
</feature>
<dbReference type="InterPro" id="IPR037069">
    <property type="entry name" value="AcylCoA_DH/ox_N_sf"/>
</dbReference>
<dbReference type="GO" id="GO:0016627">
    <property type="term" value="F:oxidoreductase activity, acting on the CH-CH group of donors"/>
    <property type="evidence" value="ECO:0007669"/>
    <property type="project" value="InterPro"/>
</dbReference>
<dbReference type="InterPro" id="IPR009100">
    <property type="entry name" value="AcylCoA_DH/oxidase_NM_dom_sf"/>
</dbReference>